<comment type="caution">
    <text evidence="4">The sequence shown here is derived from an EMBL/GenBank/DDBJ whole genome shotgun (WGS) entry which is preliminary data.</text>
</comment>
<dbReference type="PANTHER" id="PTHR11783">
    <property type="entry name" value="SULFOTRANSFERASE SULT"/>
    <property type="match status" value="1"/>
</dbReference>
<dbReference type="InterPro" id="IPR027417">
    <property type="entry name" value="P-loop_NTPase"/>
</dbReference>
<dbReference type="Pfam" id="PF00685">
    <property type="entry name" value="Sulfotransfer_1"/>
    <property type="match status" value="1"/>
</dbReference>
<sequence length="331" mass="38769">MAEITYSNVDNEISDFINKSFDNTFRKGYTKANGVMLPVSFKKFGQCILDMEIRDDDVWVCSFPKTGTTWCQEMTWCIGNNVDLEGAKQLLVERFPYLERTPLVDFNTVMQEQPDLNLPMYETDSITLINELKSPRFIKTHLPYKLLPKKLRDHSTKAKILYITRNPKDTCLSYFHYSRLFDGYNGNFDDFCRLFISDSLAFSPYFDHIIGYWEQRNDPQILLLKYEDMKQDLCKQIRRTAQFLGKELTDDQVLVLEDHLSFKSMKNNKAVNFEPIVEFYKTDLNYLVDVKGSFIRSGMVGEGKQKMSPEFIKVFDELEEKICLAKIGLKF</sequence>
<evidence type="ECO:0000256" key="1">
    <source>
        <dbReference type="ARBA" id="ARBA00005771"/>
    </source>
</evidence>
<dbReference type="OrthoDB" id="205623at2759"/>
<dbReference type="GO" id="GO:0008146">
    <property type="term" value="F:sulfotransferase activity"/>
    <property type="evidence" value="ECO:0007669"/>
    <property type="project" value="InterPro"/>
</dbReference>
<evidence type="ECO:0000313" key="4">
    <source>
        <dbReference type="EMBL" id="KAE9538216.1"/>
    </source>
</evidence>
<organism evidence="4 5">
    <name type="scientific">Aphis glycines</name>
    <name type="common">Soybean aphid</name>
    <dbReference type="NCBI Taxonomy" id="307491"/>
    <lineage>
        <taxon>Eukaryota</taxon>
        <taxon>Metazoa</taxon>
        <taxon>Ecdysozoa</taxon>
        <taxon>Arthropoda</taxon>
        <taxon>Hexapoda</taxon>
        <taxon>Insecta</taxon>
        <taxon>Pterygota</taxon>
        <taxon>Neoptera</taxon>
        <taxon>Paraneoptera</taxon>
        <taxon>Hemiptera</taxon>
        <taxon>Sternorrhyncha</taxon>
        <taxon>Aphidomorpha</taxon>
        <taxon>Aphidoidea</taxon>
        <taxon>Aphididae</taxon>
        <taxon>Aphidini</taxon>
        <taxon>Aphis</taxon>
        <taxon>Aphis</taxon>
    </lineage>
</organism>
<evidence type="ECO:0000256" key="2">
    <source>
        <dbReference type="ARBA" id="ARBA00022679"/>
    </source>
</evidence>
<dbReference type="Proteomes" id="UP000475862">
    <property type="component" value="Unassembled WGS sequence"/>
</dbReference>
<evidence type="ECO:0000313" key="5">
    <source>
        <dbReference type="Proteomes" id="UP000475862"/>
    </source>
</evidence>
<gene>
    <name evidence="4" type="ORF">AGLY_006188</name>
</gene>
<keyword evidence="2" id="KW-0808">Transferase</keyword>
<feature type="domain" description="Sulfotransferase" evidence="3">
    <location>
        <begin position="55"/>
        <end position="318"/>
    </location>
</feature>
<name>A0A6G0TVE0_APHGL</name>
<reference evidence="4 5" key="1">
    <citation type="submission" date="2019-08" db="EMBL/GenBank/DDBJ databases">
        <title>The genome of the soybean aphid Biotype 1, its phylome, world population structure and adaptation to the North American continent.</title>
        <authorList>
            <person name="Giordano R."/>
            <person name="Donthu R.K."/>
            <person name="Hernandez A.G."/>
            <person name="Wright C.L."/>
            <person name="Zimin A.V."/>
        </authorList>
    </citation>
    <scope>NUCLEOTIDE SEQUENCE [LARGE SCALE GENOMIC DNA]</scope>
    <source>
        <tissue evidence="4">Whole aphids</tissue>
    </source>
</reference>
<dbReference type="SUPFAM" id="SSF52540">
    <property type="entry name" value="P-loop containing nucleoside triphosphate hydrolases"/>
    <property type="match status" value="1"/>
</dbReference>
<dbReference type="Gene3D" id="3.40.50.300">
    <property type="entry name" value="P-loop containing nucleotide triphosphate hydrolases"/>
    <property type="match status" value="1"/>
</dbReference>
<dbReference type="EMBL" id="VYZN01000017">
    <property type="protein sequence ID" value="KAE9538216.1"/>
    <property type="molecule type" value="Genomic_DNA"/>
</dbReference>
<comment type="similarity">
    <text evidence="1">Belongs to the sulfotransferase 1 family.</text>
</comment>
<proteinExistence type="inferred from homology"/>
<evidence type="ECO:0000259" key="3">
    <source>
        <dbReference type="Pfam" id="PF00685"/>
    </source>
</evidence>
<keyword evidence="5" id="KW-1185">Reference proteome</keyword>
<accession>A0A6G0TVE0</accession>
<dbReference type="AlphaFoldDB" id="A0A6G0TVE0"/>
<dbReference type="InterPro" id="IPR000863">
    <property type="entry name" value="Sulfotransferase_dom"/>
</dbReference>
<protein>
    <recommendedName>
        <fullName evidence="3">Sulfotransferase domain-containing protein</fullName>
    </recommendedName>
</protein>